<dbReference type="Gene3D" id="3.40.630.30">
    <property type="match status" value="1"/>
</dbReference>
<dbReference type="PROSITE" id="PS51186">
    <property type="entry name" value="GNAT"/>
    <property type="match status" value="1"/>
</dbReference>
<evidence type="ECO:0000313" key="3">
    <source>
        <dbReference type="EMBL" id="MBK1725451.1"/>
    </source>
</evidence>
<dbReference type="InterPro" id="IPR016181">
    <property type="entry name" value="Acyl_CoA_acyltransferase"/>
</dbReference>
<comment type="caution">
    <text evidence="3">The sequence shown here is derived from an EMBL/GenBank/DDBJ whole genome shotgun (WGS) entry which is preliminary data.</text>
</comment>
<dbReference type="PANTHER" id="PTHR43415">
    <property type="entry name" value="SPERMIDINE N(1)-ACETYLTRANSFERASE"/>
    <property type="match status" value="1"/>
</dbReference>
<dbReference type="SUPFAM" id="SSF55729">
    <property type="entry name" value="Acyl-CoA N-acyltransferases (Nat)"/>
    <property type="match status" value="1"/>
</dbReference>
<feature type="domain" description="N-acetyltransferase" evidence="2">
    <location>
        <begin position="3"/>
        <end position="163"/>
    </location>
</feature>
<organism evidence="3 4">
    <name type="scientific">Halorhodospira neutriphila</name>
    <dbReference type="NCBI Taxonomy" id="168379"/>
    <lineage>
        <taxon>Bacteria</taxon>
        <taxon>Pseudomonadati</taxon>
        <taxon>Pseudomonadota</taxon>
        <taxon>Gammaproteobacteria</taxon>
        <taxon>Chromatiales</taxon>
        <taxon>Ectothiorhodospiraceae</taxon>
        <taxon>Halorhodospira</taxon>
    </lineage>
</organism>
<dbReference type="EMBL" id="NRSH01000001">
    <property type="protein sequence ID" value="MBK1725451.1"/>
    <property type="molecule type" value="Genomic_DNA"/>
</dbReference>
<proteinExistence type="predicted"/>
<evidence type="ECO:0000313" key="4">
    <source>
        <dbReference type="Proteomes" id="UP000738126"/>
    </source>
</evidence>
<reference evidence="3 4" key="1">
    <citation type="journal article" date="2020" name="Microorganisms">
        <title>Osmotic Adaptation and Compatible Solute Biosynthesis of Phototrophic Bacteria as Revealed from Genome Analyses.</title>
        <authorList>
            <person name="Imhoff J.F."/>
            <person name="Rahn T."/>
            <person name="Kunzel S."/>
            <person name="Keller A."/>
            <person name="Neulinger S.C."/>
        </authorList>
    </citation>
    <scope>NUCLEOTIDE SEQUENCE [LARGE SCALE GENOMIC DNA]</scope>
    <source>
        <strain evidence="3 4">DSM 15116</strain>
    </source>
</reference>
<keyword evidence="4" id="KW-1185">Reference proteome</keyword>
<dbReference type="RefSeq" id="WP_200255660.1">
    <property type="nucleotide sequence ID" value="NZ_NRSH01000001.1"/>
</dbReference>
<sequence length="201" mass="23184">MSGSLQPLTETDRDLILPWRNAPEVRRQMYTQHEITPEEHRAWFERMQADPSARWYLYRDANDEPTGVVYFTDIDPAHQTAFWGFYTRSGAPQGMGTRILYAALEHGFGELGLQKLNGEALASNTASVHLHKKCGFTEEGRFREQFFDGEQRVDIVRLGMLAPEWPEHRERLRERIEQMDALAARRDSEDAPPPADRDPLG</sequence>
<feature type="region of interest" description="Disordered" evidence="1">
    <location>
        <begin position="179"/>
        <end position="201"/>
    </location>
</feature>
<accession>A0ABS1E105</accession>
<name>A0ABS1E105_9GAMM</name>
<dbReference type="NCBIfam" id="TIGR03585">
    <property type="entry name" value="PseH"/>
    <property type="match status" value="1"/>
</dbReference>
<dbReference type="Proteomes" id="UP000738126">
    <property type="component" value="Unassembled WGS sequence"/>
</dbReference>
<dbReference type="PANTHER" id="PTHR43415:SF3">
    <property type="entry name" value="GNAT-FAMILY ACETYLTRANSFERASE"/>
    <property type="match status" value="1"/>
</dbReference>
<protein>
    <submittedName>
        <fullName evidence="3">UDP-4-amino-4, 6-dideoxy-N-acetyl-beta-L-altrosamine N-acetyltransferase</fullName>
    </submittedName>
</protein>
<dbReference type="Pfam" id="PF13302">
    <property type="entry name" value="Acetyltransf_3"/>
    <property type="match status" value="1"/>
</dbReference>
<dbReference type="InterPro" id="IPR020036">
    <property type="entry name" value="PseH"/>
</dbReference>
<evidence type="ECO:0000256" key="1">
    <source>
        <dbReference type="SAM" id="MobiDB-lite"/>
    </source>
</evidence>
<evidence type="ECO:0000259" key="2">
    <source>
        <dbReference type="PROSITE" id="PS51186"/>
    </source>
</evidence>
<dbReference type="InterPro" id="IPR000182">
    <property type="entry name" value="GNAT_dom"/>
</dbReference>
<gene>
    <name evidence="3" type="primary">pseH</name>
    <name evidence="3" type="ORF">CKO13_00090</name>
</gene>